<dbReference type="RefSeq" id="WP_200674449.1">
    <property type="nucleotide sequence ID" value="NZ_JAACYA010000002.1"/>
</dbReference>
<dbReference type="InterPro" id="IPR036779">
    <property type="entry name" value="LysM_dom_sf"/>
</dbReference>
<evidence type="ECO:0000259" key="2">
    <source>
        <dbReference type="PROSITE" id="PS50943"/>
    </source>
</evidence>
<comment type="caution">
    <text evidence="4">The sequence shown here is derived from an EMBL/GenBank/DDBJ whole genome shotgun (WGS) entry which is preliminary data.</text>
</comment>
<accession>A0ABS1GJH5</accession>
<evidence type="ECO:0000256" key="1">
    <source>
        <dbReference type="ARBA" id="ARBA00007734"/>
    </source>
</evidence>
<dbReference type="PROSITE" id="PS00922">
    <property type="entry name" value="TRANSGLYCOSYLASE"/>
    <property type="match status" value="1"/>
</dbReference>
<feature type="domain" description="LysM" evidence="3">
    <location>
        <begin position="334"/>
        <end position="377"/>
    </location>
</feature>
<gene>
    <name evidence="4" type="ORF">GWK41_08235</name>
</gene>
<evidence type="ECO:0000259" key="3">
    <source>
        <dbReference type="PROSITE" id="PS51782"/>
    </source>
</evidence>
<dbReference type="PROSITE" id="PS51782">
    <property type="entry name" value="LYSM"/>
    <property type="match status" value="1"/>
</dbReference>
<dbReference type="PANTHER" id="PTHR37423">
    <property type="entry name" value="SOLUBLE LYTIC MUREIN TRANSGLYCOSYLASE-RELATED"/>
    <property type="match status" value="1"/>
</dbReference>
<dbReference type="InterPro" id="IPR001387">
    <property type="entry name" value="Cro/C1-type_HTH"/>
</dbReference>
<dbReference type="EMBL" id="JAACYA010000002">
    <property type="protein sequence ID" value="MBK3333055.1"/>
    <property type="molecule type" value="Genomic_DNA"/>
</dbReference>
<dbReference type="SUPFAM" id="SSF54106">
    <property type="entry name" value="LysM domain"/>
    <property type="match status" value="1"/>
</dbReference>
<dbReference type="Gene3D" id="1.10.530.10">
    <property type="match status" value="1"/>
</dbReference>
<dbReference type="InterPro" id="IPR023346">
    <property type="entry name" value="Lysozyme-like_dom_sf"/>
</dbReference>
<dbReference type="InterPro" id="IPR018392">
    <property type="entry name" value="LysM"/>
</dbReference>
<dbReference type="SMART" id="SM00257">
    <property type="entry name" value="LysM"/>
    <property type="match status" value="1"/>
</dbReference>
<dbReference type="Gene3D" id="3.10.350.10">
    <property type="entry name" value="LysM domain"/>
    <property type="match status" value="1"/>
</dbReference>
<protein>
    <submittedName>
        <fullName evidence="4">Transglycosylase SLT domain-containing protein</fullName>
    </submittedName>
</protein>
<name>A0ABS1GJH5_9AQUI</name>
<dbReference type="PROSITE" id="PS51257">
    <property type="entry name" value="PROKAR_LIPOPROTEIN"/>
    <property type="match status" value="1"/>
</dbReference>
<proteinExistence type="inferred from homology"/>
<feature type="domain" description="HTH cro/C1-type" evidence="2">
    <location>
        <begin position="342"/>
        <end position="358"/>
    </location>
</feature>
<dbReference type="SUPFAM" id="SSF53955">
    <property type="entry name" value="Lysozyme-like"/>
    <property type="match status" value="1"/>
</dbReference>
<dbReference type="PANTHER" id="PTHR37423:SF2">
    <property type="entry name" value="MEMBRANE-BOUND LYTIC MUREIN TRANSGLYCOSYLASE C"/>
    <property type="match status" value="1"/>
</dbReference>
<keyword evidence="5" id="KW-1185">Reference proteome</keyword>
<evidence type="ECO:0000313" key="5">
    <source>
        <dbReference type="Proteomes" id="UP000772812"/>
    </source>
</evidence>
<dbReference type="Pfam" id="PF01476">
    <property type="entry name" value="LysM"/>
    <property type="match status" value="1"/>
</dbReference>
<sequence>MNRKSRYYLIAGIILAFLTFSCSSKKPQTKAYIIKKKDKAYIIIKKGDEKTVIKVDGIYINEKDLPKLDSEDEQILFEESIKTGIKIPNKKDIRKYLYFYGIRNKSWTERALNRANFYLPMIKSVFKKHGIPEELAYLPAIESAFDPYATSPSGAAGLWQFVRITGKRFGLRINSRVDERRDPYKSTIAAAKYLKYLYRMFGRWDLVLAAYNCGEGCVQRKLRSASNDFWDIKYRLPKQTREYVPKFFAMVLIAKNPKKYGIKIHRANIYYVETKKYHRTKSLKNLSRELGVDYGLLRKYNAHFKKGIAYAGYNLNVPYRKKKVTVKKVSYRLKYHYVKKGETLYRIAKKYGVSVEEIVKMNKIRDNLIKPGMVLKIPVKEVSLR</sequence>
<dbReference type="Pfam" id="PF01464">
    <property type="entry name" value="SLT"/>
    <property type="match status" value="1"/>
</dbReference>
<dbReference type="Proteomes" id="UP000772812">
    <property type="component" value="Unassembled WGS sequence"/>
</dbReference>
<comment type="similarity">
    <text evidence="1">Belongs to the transglycosylase Slt family.</text>
</comment>
<reference evidence="4 5" key="1">
    <citation type="journal article" date="2021" name="Syst. Appl. Microbiol.">
        <title>Persephonella atlantica sp. nov.: How to adapt to physico-chemical gradients in high temperature hydrothermal habitats.</title>
        <authorList>
            <person name="Francois D.X."/>
            <person name="Godfroy A."/>
            <person name="Mathien C."/>
            <person name="Aube J."/>
            <person name="Cathalot C."/>
            <person name="Lesongeur F."/>
            <person name="L'Haridon S."/>
            <person name="Philippon X."/>
            <person name="Roussel E.G."/>
        </authorList>
    </citation>
    <scope>NUCLEOTIDE SEQUENCE [LARGE SCALE GENOMIC DNA]</scope>
    <source>
        <strain evidence="4 5">MO1340</strain>
    </source>
</reference>
<organism evidence="4 5">
    <name type="scientific">Persephonella atlantica</name>
    <dbReference type="NCBI Taxonomy" id="2699429"/>
    <lineage>
        <taxon>Bacteria</taxon>
        <taxon>Pseudomonadati</taxon>
        <taxon>Aquificota</taxon>
        <taxon>Aquificia</taxon>
        <taxon>Aquificales</taxon>
        <taxon>Hydrogenothermaceae</taxon>
        <taxon>Persephonella</taxon>
    </lineage>
</organism>
<evidence type="ECO:0000313" key="4">
    <source>
        <dbReference type="EMBL" id="MBK3333055.1"/>
    </source>
</evidence>
<dbReference type="InterPro" id="IPR008258">
    <property type="entry name" value="Transglycosylase_SLT_dom_1"/>
</dbReference>
<dbReference type="CDD" id="cd16894">
    <property type="entry name" value="MltD-like"/>
    <property type="match status" value="1"/>
</dbReference>
<dbReference type="PROSITE" id="PS50943">
    <property type="entry name" value="HTH_CROC1"/>
    <property type="match status" value="1"/>
</dbReference>
<dbReference type="InterPro" id="IPR000189">
    <property type="entry name" value="Transglyc_AS"/>
</dbReference>
<dbReference type="CDD" id="cd00118">
    <property type="entry name" value="LysM"/>
    <property type="match status" value="1"/>
</dbReference>